<dbReference type="KEGG" id="simp:C6571_07425"/>
<dbReference type="EMBL" id="CP027669">
    <property type="protein sequence ID" value="AVO41138.1"/>
    <property type="molecule type" value="Genomic_DNA"/>
</dbReference>
<keyword evidence="2 5" id="KW-0812">Transmembrane</keyword>
<keyword evidence="3 5" id="KW-1133">Transmembrane helix</keyword>
<evidence type="ECO:0000256" key="5">
    <source>
        <dbReference type="SAM" id="Phobius"/>
    </source>
</evidence>
<reference evidence="7 8" key="1">
    <citation type="submission" date="2018-03" db="EMBL/GenBank/DDBJ databases">
        <title>Genome sequencing of Simplicispira sp.</title>
        <authorList>
            <person name="Kim S.-J."/>
            <person name="Heo J."/>
            <person name="Kwon S.-W."/>
        </authorList>
    </citation>
    <scope>NUCLEOTIDE SEQUENCE [LARGE SCALE GENOMIC DNA]</scope>
    <source>
        <strain evidence="7 8">SC1-8</strain>
    </source>
</reference>
<dbReference type="Proteomes" id="UP000239326">
    <property type="component" value="Chromosome"/>
</dbReference>
<keyword evidence="8" id="KW-1185">Reference proteome</keyword>
<dbReference type="AlphaFoldDB" id="A0A2S0MZ10"/>
<sequence length="193" mass="20916">MSLLILGLVLFLGVHSVRIVADGWRTRMRGRLGEGGWKGLYSLASLVGLGLVIWGYGLARQDPMVLWVPPIAMRHAASLLTLVSFILLVAAYVPRNAFKARLHHPMVLAVKVWALAHLLSNGNLADVLLFGGFLLWAVLDFRAARQRDRVQGTRYASGTLAGTAIAVVLGLVAWAAFAFWGHALLIGVSPMGR</sequence>
<evidence type="ECO:0000256" key="1">
    <source>
        <dbReference type="ARBA" id="ARBA00004141"/>
    </source>
</evidence>
<proteinExistence type="predicted"/>
<gene>
    <name evidence="7" type="ORF">C6571_07425</name>
</gene>
<dbReference type="Pfam" id="PF07298">
    <property type="entry name" value="NnrU"/>
    <property type="match status" value="1"/>
</dbReference>
<feature type="transmembrane region" description="Helical" evidence="5">
    <location>
        <begin position="113"/>
        <end position="139"/>
    </location>
</feature>
<keyword evidence="4 5" id="KW-0472">Membrane</keyword>
<accession>A0A2S0MZ10</accession>
<organism evidence="7 8">
    <name type="scientific">Simplicispira suum</name>
    <dbReference type="NCBI Taxonomy" id="2109915"/>
    <lineage>
        <taxon>Bacteria</taxon>
        <taxon>Pseudomonadati</taxon>
        <taxon>Pseudomonadota</taxon>
        <taxon>Betaproteobacteria</taxon>
        <taxon>Burkholderiales</taxon>
        <taxon>Comamonadaceae</taxon>
        <taxon>Simplicispira</taxon>
    </lineage>
</organism>
<dbReference type="RefSeq" id="WP_106446117.1">
    <property type="nucleotide sequence ID" value="NZ_CP027669.1"/>
</dbReference>
<evidence type="ECO:0000256" key="3">
    <source>
        <dbReference type="ARBA" id="ARBA00022989"/>
    </source>
</evidence>
<dbReference type="GO" id="GO:0016020">
    <property type="term" value="C:membrane"/>
    <property type="evidence" value="ECO:0007669"/>
    <property type="project" value="UniProtKB-SubCell"/>
</dbReference>
<name>A0A2S0MZ10_9BURK</name>
<feature type="domain" description="NnrU" evidence="6">
    <location>
        <begin position="3"/>
        <end position="190"/>
    </location>
</feature>
<evidence type="ECO:0000256" key="2">
    <source>
        <dbReference type="ARBA" id="ARBA00022692"/>
    </source>
</evidence>
<dbReference type="InterPro" id="IPR009915">
    <property type="entry name" value="NnrU_dom"/>
</dbReference>
<evidence type="ECO:0000256" key="4">
    <source>
        <dbReference type="ARBA" id="ARBA00023136"/>
    </source>
</evidence>
<feature type="transmembrane region" description="Helical" evidence="5">
    <location>
        <begin position="40"/>
        <end position="59"/>
    </location>
</feature>
<evidence type="ECO:0000313" key="8">
    <source>
        <dbReference type="Proteomes" id="UP000239326"/>
    </source>
</evidence>
<protein>
    <submittedName>
        <fullName evidence="7">Protein NrnU</fullName>
    </submittedName>
</protein>
<evidence type="ECO:0000259" key="6">
    <source>
        <dbReference type="Pfam" id="PF07298"/>
    </source>
</evidence>
<feature type="transmembrane region" description="Helical" evidence="5">
    <location>
        <begin position="160"/>
        <end position="183"/>
    </location>
</feature>
<feature type="transmembrane region" description="Helical" evidence="5">
    <location>
        <begin position="71"/>
        <end position="93"/>
    </location>
</feature>
<comment type="subcellular location">
    <subcellularLocation>
        <location evidence="1">Membrane</location>
        <topology evidence="1">Multi-pass membrane protein</topology>
    </subcellularLocation>
</comment>
<evidence type="ECO:0000313" key="7">
    <source>
        <dbReference type="EMBL" id="AVO41138.1"/>
    </source>
</evidence>
<dbReference type="OrthoDB" id="5293641at2"/>